<dbReference type="RefSeq" id="XP_022284272.1">
    <property type="nucleotide sequence ID" value="XM_022428469.1"/>
</dbReference>
<evidence type="ECO:0000256" key="1">
    <source>
        <dbReference type="SAM" id="SignalP"/>
    </source>
</evidence>
<dbReference type="KEGG" id="pchm:VFPPC_05608"/>
<dbReference type="Proteomes" id="UP000078397">
    <property type="component" value="Unassembled WGS sequence"/>
</dbReference>
<dbReference type="AlphaFoldDB" id="A0A179FH44"/>
<keyword evidence="1" id="KW-0732">Signal</keyword>
<reference evidence="2 3" key="1">
    <citation type="journal article" date="2016" name="PLoS Pathog.">
        <title>Biosynthesis of antibiotic leucinostatins in bio-control fungus Purpureocillium lilacinum and their inhibition on phytophthora revealed by genome mining.</title>
        <authorList>
            <person name="Wang G."/>
            <person name="Liu Z."/>
            <person name="Lin R."/>
            <person name="Li E."/>
            <person name="Mao Z."/>
            <person name="Ling J."/>
            <person name="Yang Y."/>
            <person name="Yin W.B."/>
            <person name="Xie B."/>
        </authorList>
    </citation>
    <scope>NUCLEOTIDE SEQUENCE [LARGE SCALE GENOMIC DNA]</scope>
    <source>
        <strain evidence="2">170</strain>
    </source>
</reference>
<feature type="chain" id="PRO_5013357368" evidence="1">
    <location>
        <begin position="25"/>
        <end position="427"/>
    </location>
</feature>
<name>A0A179FH44_METCM</name>
<organism evidence="2 3">
    <name type="scientific">Pochonia chlamydosporia 170</name>
    <dbReference type="NCBI Taxonomy" id="1380566"/>
    <lineage>
        <taxon>Eukaryota</taxon>
        <taxon>Fungi</taxon>
        <taxon>Dikarya</taxon>
        <taxon>Ascomycota</taxon>
        <taxon>Pezizomycotina</taxon>
        <taxon>Sordariomycetes</taxon>
        <taxon>Hypocreomycetidae</taxon>
        <taxon>Hypocreales</taxon>
        <taxon>Clavicipitaceae</taxon>
        <taxon>Pochonia</taxon>
    </lineage>
</organism>
<accession>A0A179FH44</accession>
<gene>
    <name evidence="2" type="ORF">VFPPC_05608</name>
</gene>
<protein>
    <submittedName>
        <fullName evidence="2">Uncharacterized protein</fullName>
    </submittedName>
</protein>
<keyword evidence="3" id="KW-1185">Reference proteome</keyword>
<comment type="caution">
    <text evidence="2">The sequence shown here is derived from an EMBL/GenBank/DDBJ whole genome shotgun (WGS) entry which is preliminary data.</text>
</comment>
<evidence type="ECO:0000313" key="3">
    <source>
        <dbReference type="Proteomes" id="UP000078397"/>
    </source>
</evidence>
<dbReference type="EMBL" id="LSBJ02000005">
    <property type="protein sequence ID" value="OAQ64323.2"/>
    <property type="molecule type" value="Genomic_DNA"/>
</dbReference>
<sequence>MQLPVFPVVALLAHVLALLSLVVAQDSPLWIQGGLESAVATDAAVYNTGGTIVINGFTMTVPKNVLVQFPAAWVPFKDFAASQQKFIGYETLACISPTHLLVIGNTVDDVPLVAQIILYEFFEGLSSGFIETVNFTDGSMKIKHGPTVRINDPKGVFSVGYTGNPFMTADGESPSVTAFSGFPMCIPRNSTDPLCPLRQRPSAGPGIFTARDPLVMAPLQPGDFITFSGFREGNEVVATTIVAQNVQILTVGDIVYVRMELARIGIDNPSPNADAADSRLLGFVTNNRVSVNLYAMDVDPCTGKVTDRILANVGLRGGRNEQNVFRWDTPILSGYVREYRAVAMIGNVPKTRLTKNGIMSGQAVQPVNVWIQAEQLVPGTPPVPFDFSQMAFLTAGVGRDENGNIWGPLDPFPQSGMLIDPPVCPAP</sequence>
<dbReference type="OrthoDB" id="2129641at2759"/>
<dbReference type="GeneID" id="28848767"/>
<evidence type="ECO:0000313" key="2">
    <source>
        <dbReference type="EMBL" id="OAQ64323.2"/>
    </source>
</evidence>
<proteinExistence type="predicted"/>
<feature type="signal peptide" evidence="1">
    <location>
        <begin position="1"/>
        <end position="24"/>
    </location>
</feature>